<evidence type="ECO:0000313" key="1">
    <source>
        <dbReference type="EMBL" id="ESK61292.1"/>
    </source>
</evidence>
<proteinExistence type="predicted"/>
<accession>S1R164</accession>
<name>S1R164_9ENTE</name>
<sequence length="110" mass="12856">MKVKYKKWNCIVQWSMYYENNNIAIQLVDEKTKELISVATTNTGHKNIESTVQIKDYSENKGMWQALVDAGVIEDEVIRTIASGYVEIKVAKLTEAAQKDFEKWLEEWFF</sequence>
<gene>
    <name evidence="1" type="ORF">OMO_01352</name>
</gene>
<dbReference type="GeneID" id="60872489"/>
<reference evidence="1 2" key="1">
    <citation type="submission" date="2013-10" db="EMBL/GenBank/DDBJ databases">
        <title>The Genome Sequence of Enterococcus cecorum DSM 20682 (= ATCC 43198) (Illumina assembly).</title>
        <authorList>
            <consortium name="The Broad Institute Genomics Platform"/>
            <consortium name="The Broad Institute Genome Sequencing Center for Infectious Disease"/>
            <person name="Earl A."/>
            <person name="Russ C."/>
            <person name="Gilmore M."/>
            <person name="Surin D."/>
            <person name="Walker B."/>
            <person name="Young S."/>
            <person name="Zeng Q."/>
            <person name="Gargeya S."/>
            <person name="Fitzgerald M."/>
            <person name="Haas B."/>
            <person name="Abouelleil A."/>
            <person name="Allen A.W."/>
            <person name="Alvarado L."/>
            <person name="Arachchi H.M."/>
            <person name="Berlin A.M."/>
            <person name="Chapman S.B."/>
            <person name="Gainer-Dewar J."/>
            <person name="Goldberg J."/>
            <person name="Griggs A."/>
            <person name="Gujja S."/>
            <person name="Hansen M."/>
            <person name="Howarth C."/>
            <person name="Imamovic A."/>
            <person name="Ireland A."/>
            <person name="Larimer J."/>
            <person name="McCowan C."/>
            <person name="Murphy C."/>
            <person name="Pearson M."/>
            <person name="Poon T.W."/>
            <person name="Priest M."/>
            <person name="Roberts A."/>
            <person name="Saif S."/>
            <person name="Shea T."/>
            <person name="Sisk P."/>
            <person name="Sykes S."/>
            <person name="Wortman J."/>
            <person name="Nusbaum C."/>
            <person name="Birren B."/>
        </authorList>
    </citation>
    <scope>NUCLEOTIDE SEQUENCE [LARGE SCALE GENOMIC DNA]</scope>
    <source>
        <strain evidence="1 2">ATCC 43198</strain>
    </source>
</reference>
<dbReference type="PATRIC" id="fig|1121864.4.peg.700"/>
<dbReference type="EMBL" id="AHYS01000006">
    <property type="protein sequence ID" value="ESK61292.1"/>
    <property type="molecule type" value="Genomic_DNA"/>
</dbReference>
<dbReference type="AlphaFoldDB" id="S1R164"/>
<dbReference type="eggNOG" id="ENOG5030785">
    <property type="taxonomic scope" value="Bacteria"/>
</dbReference>
<dbReference type="HOGENOM" id="CLU_174664_0_0_9"/>
<comment type="caution">
    <text evidence="1">The sequence shown here is derived from an EMBL/GenBank/DDBJ whole genome shotgun (WGS) entry which is preliminary data.</text>
</comment>
<protein>
    <submittedName>
        <fullName evidence="1">Uncharacterized protein</fullName>
    </submittedName>
</protein>
<dbReference type="Proteomes" id="UP000017415">
    <property type="component" value="Unassembled WGS sequence"/>
</dbReference>
<organism evidence="1 2">
    <name type="scientific">Enterococcus cecorum DSM 20682 = ATCC 43198</name>
    <dbReference type="NCBI Taxonomy" id="1121864"/>
    <lineage>
        <taxon>Bacteria</taxon>
        <taxon>Bacillati</taxon>
        <taxon>Bacillota</taxon>
        <taxon>Bacilli</taxon>
        <taxon>Lactobacillales</taxon>
        <taxon>Enterococcaceae</taxon>
        <taxon>Enterococcus</taxon>
    </lineage>
</organism>
<keyword evidence="2" id="KW-1185">Reference proteome</keyword>
<evidence type="ECO:0000313" key="2">
    <source>
        <dbReference type="Proteomes" id="UP000017415"/>
    </source>
</evidence>
<dbReference type="RefSeq" id="WP_016250889.1">
    <property type="nucleotide sequence ID" value="NZ_ASWI01000003.1"/>
</dbReference>